<dbReference type="Proteomes" id="UP000260351">
    <property type="component" value="Unassembled WGS sequence"/>
</dbReference>
<comment type="caution">
    <text evidence="5">The sequence shown here is derived from an EMBL/GenBank/DDBJ whole genome shotgun (WGS) entry which is preliminary data.</text>
</comment>
<evidence type="ECO:0000313" key="5">
    <source>
        <dbReference type="EMBL" id="RFF29598.1"/>
    </source>
</evidence>
<evidence type="ECO:0000256" key="3">
    <source>
        <dbReference type="PIRSR" id="PIRSR617939-2"/>
    </source>
</evidence>
<evidence type="ECO:0000259" key="4">
    <source>
        <dbReference type="Pfam" id="PF06094"/>
    </source>
</evidence>
<dbReference type="PANTHER" id="PTHR12935">
    <property type="entry name" value="GAMMA-GLUTAMYLCYCLOTRANSFERASE"/>
    <property type="match status" value="1"/>
</dbReference>
<protein>
    <submittedName>
        <fullName evidence="5">Gamma-glutamylcyclotransferase</fullName>
    </submittedName>
</protein>
<proteinExistence type="predicted"/>
<dbReference type="EMBL" id="QUZK01000044">
    <property type="protein sequence ID" value="RFF29598.1"/>
    <property type="molecule type" value="Genomic_DNA"/>
</dbReference>
<dbReference type="OrthoDB" id="5401862at2"/>
<dbReference type="PANTHER" id="PTHR12935:SF0">
    <property type="entry name" value="GAMMA-GLUTAMYLCYCLOTRANSFERASE"/>
    <property type="match status" value="1"/>
</dbReference>
<feature type="binding site" evidence="3">
    <location>
        <position position="124"/>
    </location>
    <ligand>
        <name>substrate</name>
    </ligand>
</feature>
<dbReference type="GO" id="GO:0003839">
    <property type="term" value="F:gamma-glutamylcyclotransferase activity"/>
    <property type="evidence" value="ECO:0007669"/>
    <property type="project" value="InterPro"/>
</dbReference>
<dbReference type="SUPFAM" id="SSF110857">
    <property type="entry name" value="Gamma-glutamyl cyclotransferase-like"/>
    <property type="match status" value="1"/>
</dbReference>
<dbReference type="InterPro" id="IPR009288">
    <property type="entry name" value="AIG2-like_dom"/>
</dbReference>
<feature type="active site" description="Proton acceptor" evidence="2">
    <location>
        <position position="82"/>
    </location>
</feature>
<dbReference type="InterPro" id="IPR036568">
    <property type="entry name" value="GGCT-like_sf"/>
</dbReference>
<name>A0A3E1K6K1_9GAMM</name>
<dbReference type="AlphaFoldDB" id="A0A3E1K6K1"/>
<dbReference type="CDD" id="cd06661">
    <property type="entry name" value="GGCT_like"/>
    <property type="match status" value="1"/>
</dbReference>
<dbReference type="GO" id="GO:0016740">
    <property type="term" value="F:transferase activity"/>
    <property type="evidence" value="ECO:0007669"/>
    <property type="project" value="UniProtKB-KW"/>
</dbReference>
<gene>
    <name evidence="5" type="ORF">DZC52_11940</name>
</gene>
<feature type="domain" description="Gamma-glutamylcyclotransferase AIG2-like" evidence="4">
    <location>
        <begin position="7"/>
        <end position="111"/>
    </location>
</feature>
<dbReference type="Gene3D" id="3.10.490.10">
    <property type="entry name" value="Gamma-glutamyl cyclotransferase-like"/>
    <property type="match status" value="1"/>
</dbReference>
<organism evidence="5 6">
    <name type="scientific">Wenzhouxiangella sediminis</name>
    <dbReference type="NCBI Taxonomy" id="1792836"/>
    <lineage>
        <taxon>Bacteria</taxon>
        <taxon>Pseudomonadati</taxon>
        <taxon>Pseudomonadota</taxon>
        <taxon>Gammaproteobacteria</taxon>
        <taxon>Chromatiales</taxon>
        <taxon>Wenzhouxiangellaceae</taxon>
        <taxon>Wenzhouxiangella</taxon>
    </lineage>
</organism>
<dbReference type="Pfam" id="PF06094">
    <property type="entry name" value="GGACT"/>
    <property type="match status" value="1"/>
</dbReference>
<sequence length="207" mass="23270">MPSRVYLAYGSNLHPRRLEERVGAVESMAAVRLTGWSLRFDKRGGDGSAKANLRAAPDTGHVAFAAAYRLRRDQVRLLDAFEGWGHGYETLPIAVRLDGEEVQAFTYLAPTQWLSEDLLPFDWYVDLIVAGARFHRFDKSYVRQIAAQPAKRDRDLHRATRELSEMNLALHPTTKGDADHILVCVRLCASVKVTLISSFSSAFESEH</sequence>
<dbReference type="InterPro" id="IPR017939">
    <property type="entry name" value="G-Glutamylcylcotransferase"/>
</dbReference>
<evidence type="ECO:0000313" key="6">
    <source>
        <dbReference type="Proteomes" id="UP000260351"/>
    </source>
</evidence>
<keyword evidence="1" id="KW-0456">Lyase</keyword>
<evidence type="ECO:0000256" key="2">
    <source>
        <dbReference type="PIRSR" id="PIRSR617939-1"/>
    </source>
</evidence>
<dbReference type="InterPro" id="IPR013024">
    <property type="entry name" value="GGCT-like"/>
</dbReference>
<keyword evidence="6" id="KW-1185">Reference proteome</keyword>
<reference evidence="5 6" key="1">
    <citation type="submission" date="2018-08" db="EMBL/GenBank/DDBJ databases">
        <title>Wenzhouxiangella salilacus sp. nov., a novel bacterium isolated from a saline lake in Xinjiang Province, China.</title>
        <authorList>
            <person name="Han S."/>
        </authorList>
    </citation>
    <scope>NUCLEOTIDE SEQUENCE [LARGE SCALE GENOMIC DNA]</scope>
    <source>
        <strain evidence="5 6">XDB06</strain>
    </source>
</reference>
<feature type="binding site" evidence="3">
    <location>
        <begin position="6"/>
        <end position="11"/>
    </location>
    <ligand>
        <name>substrate</name>
    </ligand>
</feature>
<keyword evidence="5" id="KW-0808">Transferase</keyword>
<accession>A0A3E1K6K1</accession>
<evidence type="ECO:0000256" key="1">
    <source>
        <dbReference type="ARBA" id="ARBA00023239"/>
    </source>
</evidence>
<dbReference type="RefSeq" id="WP_116651379.1">
    <property type="nucleotide sequence ID" value="NZ_QUZK01000044.1"/>
</dbReference>